<reference evidence="1" key="1">
    <citation type="journal article" date="2021" name="New Phytol.">
        <title>Evolutionary innovations through gain and loss of genes in the ectomycorrhizal Boletales.</title>
        <authorList>
            <person name="Wu G."/>
            <person name="Miyauchi S."/>
            <person name="Morin E."/>
            <person name="Kuo A."/>
            <person name="Drula E."/>
            <person name="Varga T."/>
            <person name="Kohler A."/>
            <person name="Feng B."/>
            <person name="Cao Y."/>
            <person name="Lipzen A."/>
            <person name="Daum C."/>
            <person name="Hundley H."/>
            <person name="Pangilinan J."/>
            <person name="Johnson J."/>
            <person name="Barry K."/>
            <person name="LaButti K."/>
            <person name="Ng V."/>
            <person name="Ahrendt S."/>
            <person name="Min B."/>
            <person name="Choi I.G."/>
            <person name="Park H."/>
            <person name="Plett J.M."/>
            <person name="Magnuson J."/>
            <person name="Spatafora J.W."/>
            <person name="Nagy L.G."/>
            <person name="Henrissat B."/>
            <person name="Grigoriev I.V."/>
            <person name="Yang Z.L."/>
            <person name="Xu J."/>
            <person name="Martin F.M."/>
        </authorList>
    </citation>
    <scope>NUCLEOTIDE SEQUENCE</scope>
    <source>
        <strain evidence="1">KUC20120723A-06</strain>
    </source>
</reference>
<sequence length="312" mass="34664">MTLSPSAVDSNILAAGYDMQVVKYLGAIGVALLIYDWFLTFDDELTYIWNCPWNLIKVLYLITKYLPFIDTAVMVVFRDFRRGSSDETCRSALGFVVFMYAIGMSTAELILMIRTWAIWGSGRRLAAALSIHAATSFAVVLWCTSKFVDSLTFSSDSQFSGCFTTSASNISIADWTLFMFMESVYLILMVIKAPIFGRNWNVSGLFVVLLKDGIAYYGVLLTLSTINVVVVITQTGGLSTMLATPIRVIHAVLATRIVLHIRQIGSQSAHEDTFTLTTLRSLNFAPMHNSTAGQPVHLWDDEGRNIDTQVNE</sequence>
<evidence type="ECO:0000313" key="2">
    <source>
        <dbReference type="Proteomes" id="UP000790709"/>
    </source>
</evidence>
<gene>
    <name evidence="1" type="ORF">BV22DRAFT_1038785</name>
</gene>
<accession>A0ACB8B7Y5</accession>
<evidence type="ECO:0000313" key="1">
    <source>
        <dbReference type="EMBL" id="KAH7921316.1"/>
    </source>
</evidence>
<name>A0ACB8B7Y5_9AGAM</name>
<proteinExistence type="predicted"/>
<comment type="caution">
    <text evidence="1">The sequence shown here is derived from an EMBL/GenBank/DDBJ whole genome shotgun (WGS) entry which is preliminary data.</text>
</comment>
<organism evidence="1 2">
    <name type="scientific">Leucogyrophana mollusca</name>
    <dbReference type="NCBI Taxonomy" id="85980"/>
    <lineage>
        <taxon>Eukaryota</taxon>
        <taxon>Fungi</taxon>
        <taxon>Dikarya</taxon>
        <taxon>Basidiomycota</taxon>
        <taxon>Agaricomycotina</taxon>
        <taxon>Agaricomycetes</taxon>
        <taxon>Agaricomycetidae</taxon>
        <taxon>Boletales</taxon>
        <taxon>Boletales incertae sedis</taxon>
        <taxon>Leucogyrophana</taxon>
    </lineage>
</organism>
<dbReference type="Proteomes" id="UP000790709">
    <property type="component" value="Unassembled WGS sequence"/>
</dbReference>
<keyword evidence="2" id="KW-1185">Reference proteome</keyword>
<protein>
    <submittedName>
        <fullName evidence="1">Uncharacterized protein</fullName>
    </submittedName>
</protein>
<dbReference type="EMBL" id="MU266532">
    <property type="protein sequence ID" value="KAH7921316.1"/>
    <property type="molecule type" value="Genomic_DNA"/>
</dbReference>